<sequence length="378" mass="43165">MSQPSGDAKIEGFSIPADRNDLAEILNFRKRKKISLYNLRGQWFGSGSKVSEKKFAAFRAIWPRLRSHKQLFLRDSHIYGIDKFWKDAENIANNFSDLDKFLDMVETDTRLKGLDVGDERYPSILATLRDLHELIGFDAPQTRQSRRMKRAAPDTQSRPSSSSRAIKKFKDAHNLLASRTSEETTERPSMEQDTPSPVPDVDFEAPDEATVNAATVVFLRDFSSLVKDCSFEFVFERVVFTPTFGTCSFMTHTDGAFRNRQIILAIIEVKKVLRCHDLKSIQMQETAEMVGLLMEQEGKKGFMNNDPVIISQDHNELYVTFASFHEGYLRYLKDQDAPITENTYLKLQSYGPFCTYRKDRMKSFASLVIAMTLAAKAA</sequence>
<gene>
    <name evidence="2" type="ORF">PVAR5_8258</name>
</gene>
<feature type="compositionally biased region" description="Basic and acidic residues" evidence="1">
    <location>
        <begin position="180"/>
        <end position="190"/>
    </location>
</feature>
<evidence type="ECO:0000313" key="3">
    <source>
        <dbReference type="Proteomes" id="UP000018001"/>
    </source>
</evidence>
<comment type="caution">
    <text evidence="2">The sequence shown here is derived from an EMBL/GenBank/DDBJ whole genome shotgun (WGS) entry which is preliminary data.</text>
</comment>
<dbReference type="OrthoDB" id="3508621at2759"/>
<dbReference type="EMBL" id="BAUL01000302">
    <property type="protein sequence ID" value="GAD99543.1"/>
    <property type="molecule type" value="Genomic_DNA"/>
</dbReference>
<feature type="region of interest" description="Disordered" evidence="1">
    <location>
        <begin position="177"/>
        <end position="199"/>
    </location>
</feature>
<feature type="region of interest" description="Disordered" evidence="1">
    <location>
        <begin position="142"/>
        <end position="164"/>
    </location>
</feature>
<keyword evidence="3" id="KW-1185">Reference proteome</keyword>
<accession>V5G512</accession>
<organism evidence="2 3">
    <name type="scientific">Byssochlamys spectabilis (strain No. 5 / NBRC 109023)</name>
    <name type="common">Paecilomyces variotii</name>
    <dbReference type="NCBI Taxonomy" id="1356009"/>
    <lineage>
        <taxon>Eukaryota</taxon>
        <taxon>Fungi</taxon>
        <taxon>Dikarya</taxon>
        <taxon>Ascomycota</taxon>
        <taxon>Pezizomycotina</taxon>
        <taxon>Eurotiomycetes</taxon>
        <taxon>Eurotiomycetidae</taxon>
        <taxon>Eurotiales</taxon>
        <taxon>Thermoascaceae</taxon>
        <taxon>Paecilomyces</taxon>
    </lineage>
</organism>
<feature type="compositionally biased region" description="Polar residues" evidence="1">
    <location>
        <begin position="154"/>
        <end position="164"/>
    </location>
</feature>
<name>V5G512_BYSSN</name>
<dbReference type="Proteomes" id="UP000018001">
    <property type="component" value="Unassembled WGS sequence"/>
</dbReference>
<protein>
    <submittedName>
        <fullName evidence="2">Uncharacterized protein</fullName>
    </submittedName>
</protein>
<dbReference type="eggNOG" id="ENOG502T556">
    <property type="taxonomic scope" value="Eukaryota"/>
</dbReference>
<evidence type="ECO:0000256" key="1">
    <source>
        <dbReference type="SAM" id="MobiDB-lite"/>
    </source>
</evidence>
<proteinExistence type="predicted"/>
<dbReference type="HOGENOM" id="CLU_046151_1_0_1"/>
<reference evidence="3" key="1">
    <citation type="journal article" date="2014" name="Genome Announc.">
        <title>Draft genome sequence of the formaldehyde-resistant fungus Byssochlamys spectabilis No. 5 (anamorph Paecilomyces variotii No. 5) (NBRC109023).</title>
        <authorList>
            <person name="Oka T."/>
            <person name="Ekino K."/>
            <person name="Fukuda K."/>
            <person name="Nomura Y."/>
        </authorList>
    </citation>
    <scope>NUCLEOTIDE SEQUENCE [LARGE SCALE GENOMIC DNA]</scope>
    <source>
        <strain evidence="3">No. 5 / NBRC 109023</strain>
    </source>
</reference>
<dbReference type="AlphaFoldDB" id="V5G512"/>
<dbReference type="InParanoid" id="V5G512"/>
<evidence type="ECO:0000313" key="2">
    <source>
        <dbReference type="EMBL" id="GAD99543.1"/>
    </source>
</evidence>